<organism evidence="1 2">
    <name type="scientific">Eragrostis curvula</name>
    <name type="common">weeping love grass</name>
    <dbReference type="NCBI Taxonomy" id="38414"/>
    <lineage>
        <taxon>Eukaryota</taxon>
        <taxon>Viridiplantae</taxon>
        <taxon>Streptophyta</taxon>
        <taxon>Embryophyta</taxon>
        <taxon>Tracheophyta</taxon>
        <taxon>Spermatophyta</taxon>
        <taxon>Magnoliopsida</taxon>
        <taxon>Liliopsida</taxon>
        <taxon>Poales</taxon>
        <taxon>Poaceae</taxon>
        <taxon>PACMAD clade</taxon>
        <taxon>Chloridoideae</taxon>
        <taxon>Eragrostideae</taxon>
        <taxon>Eragrostidinae</taxon>
        <taxon>Eragrostis</taxon>
    </lineage>
</organism>
<dbReference type="Proteomes" id="UP000324897">
    <property type="component" value="Chromosome 1"/>
</dbReference>
<protein>
    <submittedName>
        <fullName evidence="1">Uncharacterized protein</fullName>
    </submittedName>
</protein>
<keyword evidence="2" id="KW-1185">Reference proteome</keyword>
<feature type="non-terminal residue" evidence="1">
    <location>
        <position position="1"/>
    </location>
</feature>
<name>A0A5J9V4F0_9POAL</name>
<reference evidence="1 2" key="1">
    <citation type="journal article" date="2019" name="Sci. Rep.">
        <title>A high-quality genome of Eragrostis curvula grass provides insights into Poaceae evolution and supports new strategies to enhance forage quality.</title>
        <authorList>
            <person name="Carballo J."/>
            <person name="Santos B.A.C.M."/>
            <person name="Zappacosta D."/>
            <person name="Garbus I."/>
            <person name="Selva J.P."/>
            <person name="Gallo C.A."/>
            <person name="Diaz A."/>
            <person name="Albertini E."/>
            <person name="Caccamo M."/>
            <person name="Echenique V."/>
        </authorList>
    </citation>
    <scope>NUCLEOTIDE SEQUENCE [LARGE SCALE GENOMIC DNA]</scope>
    <source>
        <strain evidence="2">cv. Victoria</strain>
        <tissue evidence="1">Leaf</tissue>
    </source>
</reference>
<sequence>MREKRRDKKKEKETRSSNVLGVVRAQARSGSIAVRGSFLALRESEEYKNRPWTPVLDGSSPS</sequence>
<accession>A0A5J9V4F0</accession>
<dbReference type="Gramene" id="TVU30833">
    <property type="protein sequence ID" value="TVU30833"/>
    <property type="gene ID" value="EJB05_22477"/>
</dbReference>
<proteinExistence type="predicted"/>
<evidence type="ECO:0000313" key="2">
    <source>
        <dbReference type="Proteomes" id="UP000324897"/>
    </source>
</evidence>
<evidence type="ECO:0000313" key="1">
    <source>
        <dbReference type="EMBL" id="TVU30833.1"/>
    </source>
</evidence>
<dbReference type="EMBL" id="RWGY01000011">
    <property type="protein sequence ID" value="TVU30833.1"/>
    <property type="molecule type" value="Genomic_DNA"/>
</dbReference>
<comment type="caution">
    <text evidence="1">The sequence shown here is derived from an EMBL/GenBank/DDBJ whole genome shotgun (WGS) entry which is preliminary data.</text>
</comment>
<gene>
    <name evidence="1" type="ORF">EJB05_22477</name>
</gene>
<dbReference type="AlphaFoldDB" id="A0A5J9V4F0"/>